<dbReference type="GO" id="GO:0016788">
    <property type="term" value="F:hydrolase activity, acting on ester bonds"/>
    <property type="evidence" value="ECO:0007669"/>
    <property type="project" value="InterPro"/>
</dbReference>
<dbReference type="OrthoDB" id="1600564at2759"/>
<dbReference type="EMBL" id="SPHZ02000006">
    <property type="protein sequence ID" value="KAF0911946.1"/>
    <property type="molecule type" value="Genomic_DNA"/>
</dbReference>
<evidence type="ECO:0000256" key="1">
    <source>
        <dbReference type="ARBA" id="ARBA00008668"/>
    </source>
</evidence>
<keyword evidence="2" id="KW-0325">Glycoprotein</keyword>
<proteinExistence type="inferred from homology"/>
<evidence type="ECO:0000256" key="2">
    <source>
        <dbReference type="ARBA" id="ARBA00023180"/>
    </source>
</evidence>
<accession>A0A6G1DHP2</accession>
<keyword evidence="4" id="KW-1185">Reference proteome</keyword>
<organism evidence="3 4">
    <name type="scientific">Oryza meyeriana var. granulata</name>
    <dbReference type="NCBI Taxonomy" id="110450"/>
    <lineage>
        <taxon>Eukaryota</taxon>
        <taxon>Viridiplantae</taxon>
        <taxon>Streptophyta</taxon>
        <taxon>Embryophyta</taxon>
        <taxon>Tracheophyta</taxon>
        <taxon>Spermatophyta</taxon>
        <taxon>Magnoliopsida</taxon>
        <taxon>Liliopsida</taxon>
        <taxon>Poales</taxon>
        <taxon>Poaceae</taxon>
        <taxon>BOP clade</taxon>
        <taxon>Oryzoideae</taxon>
        <taxon>Oryzeae</taxon>
        <taxon>Oryzinae</taxon>
        <taxon>Oryza</taxon>
        <taxon>Oryza meyeriana</taxon>
    </lineage>
</organism>
<comment type="similarity">
    <text evidence="1">Belongs to the 'GDSL' lipolytic enzyme family.</text>
</comment>
<name>A0A6G1DHP2_9ORYZ</name>
<reference evidence="3 4" key="1">
    <citation type="submission" date="2019-11" db="EMBL/GenBank/DDBJ databases">
        <title>Whole genome sequence of Oryza granulata.</title>
        <authorList>
            <person name="Li W."/>
        </authorList>
    </citation>
    <scope>NUCLEOTIDE SEQUENCE [LARGE SCALE GENOMIC DNA]</scope>
    <source>
        <strain evidence="4">cv. Menghai</strain>
        <tissue evidence="3">Leaf</tissue>
    </source>
</reference>
<evidence type="ECO:0000313" key="4">
    <source>
        <dbReference type="Proteomes" id="UP000479710"/>
    </source>
</evidence>
<dbReference type="PANTHER" id="PTHR22835">
    <property type="entry name" value="ZINC FINGER FYVE DOMAIN CONTAINING PROTEIN"/>
    <property type="match status" value="1"/>
</dbReference>
<dbReference type="InterPro" id="IPR036514">
    <property type="entry name" value="SGNH_hydro_sf"/>
</dbReference>
<protein>
    <submittedName>
        <fullName evidence="3">Uncharacterized protein</fullName>
    </submittedName>
</protein>
<gene>
    <name evidence="3" type="ORF">E2562_012760</name>
</gene>
<dbReference type="Proteomes" id="UP000479710">
    <property type="component" value="Unassembled WGS sequence"/>
</dbReference>
<dbReference type="Pfam" id="PF00657">
    <property type="entry name" value="Lipase_GDSL"/>
    <property type="match status" value="1"/>
</dbReference>
<evidence type="ECO:0000313" key="3">
    <source>
        <dbReference type="EMBL" id="KAF0911946.1"/>
    </source>
</evidence>
<dbReference type="InterPro" id="IPR001087">
    <property type="entry name" value="GDSL"/>
</dbReference>
<dbReference type="PANTHER" id="PTHR22835:SF498">
    <property type="entry name" value="GDSL-LIKE LIPASE_ACYLHYDROLASE FAMILY PROTEIN, EXPRESSED"/>
    <property type="match status" value="1"/>
</dbReference>
<dbReference type="Gene3D" id="3.40.50.1110">
    <property type="entry name" value="SGNH hydrolase"/>
    <property type="match status" value="1"/>
</dbReference>
<dbReference type="AlphaFoldDB" id="A0A6G1DHP2"/>
<sequence>MANDYNHHFFQNRSFTAEIKPLVPIVISKIANATKVLIDLGAKTVVVPGIPPMGCVPRFLNMFPSKNSGDYDKLGCLKWLNSFSQYHNRALKRMLQRIPHDHTVTLIYADYYTAMFTIVRSPLNNGFTKESVLTACCGVGGPYNADSLVCNATSNLCPEPSRYISWDGLHLTEAAYRSMSHGVLQGPYAEPAIPSICSG</sequence>
<comment type="caution">
    <text evidence="3">The sequence shown here is derived from an EMBL/GenBank/DDBJ whole genome shotgun (WGS) entry which is preliminary data.</text>
</comment>